<dbReference type="Pfam" id="PF01593">
    <property type="entry name" value="Amino_oxidase"/>
    <property type="match status" value="1"/>
</dbReference>
<keyword evidence="1" id="KW-0732">Signal</keyword>
<dbReference type="Gene3D" id="3.50.50.60">
    <property type="entry name" value="FAD/NAD(P)-binding domain"/>
    <property type="match status" value="1"/>
</dbReference>
<sequence length="524" mass="57452">MFLSSVSLAPSIALLGLLSAVSSVCAQNADTTSSASGSNHTTVLILGGGMTGIIAARTLHEQGIEDFIILDAKIDLGGRMIPEPFGVRGRQVVVEVGPSWIQGTQQGNGTANPIWELALKHNLSTVSNDIYGSVTTYDDSGYNDYTDVVNQALNNFDRATVLAGRRLKEGEVDLSLRSAYGLMGIGPKTPQEDASNYFQIDFVIAQSPSQTSWLASAWRNNFTYIPEYGGFSNVHQMSIDQRGFVYIAQAEAAEFLQPRQMIYNQTVNLIEYGKDTVAVHTTGDLTITADHVLCTFSVGVLQNSDVVFQPPLPDWKIEAINSIEMATYTKIFLQFNETFWFPTEMGLYAAKQRGKYPVWQSLDHVGFFPGSGIICVTVTGDWALYIEQLTHEQIQSEVIEVLRAMYPNITVPEPIAIHTTAWASNTLYRGSYANWGPSYVPAQSDNLKATVNNQLWFAGEATSTKHFGLLQGAYFEGQVVGYALAACIQGKGSCESPHTTIPKNAQPHHWQRCLTSHLSCPHPN</sequence>
<dbReference type="PANTHER" id="PTHR10742:SF313">
    <property type="entry name" value="AMINE OXIDASE"/>
    <property type="match status" value="1"/>
</dbReference>
<protein>
    <recommendedName>
        <fullName evidence="2">Amine oxidase domain-containing protein</fullName>
    </recommendedName>
</protein>
<name>A0A8I3A4E9_9AGAM</name>
<proteinExistence type="predicted"/>
<dbReference type="InterPro" id="IPR036188">
    <property type="entry name" value="FAD/NAD-bd_sf"/>
</dbReference>
<dbReference type="EMBL" id="JAGFBS010000045">
    <property type="protein sequence ID" value="KAG6370726.1"/>
    <property type="molecule type" value="Genomic_DNA"/>
</dbReference>
<accession>A0A8I3A4E9</accession>
<evidence type="ECO:0000313" key="3">
    <source>
        <dbReference type="EMBL" id="KAG6370726.1"/>
    </source>
</evidence>
<feature type="domain" description="Amine oxidase" evidence="2">
    <location>
        <begin position="50"/>
        <end position="477"/>
    </location>
</feature>
<dbReference type="PANTHER" id="PTHR10742">
    <property type="entry name" value="FLAVIN MONOAMINE OXIDASE"/>
    <property type="match status" value="1"/>
</dbReference>
<evidence type="ECO:0000259" key="2">
    <source>
        <dbReference type="Pfam" id="PF01593"/>
    </source>
</evidence>
<dbReference type="Gene3D" id="3.90.660.10">
    <property type="match status" value="1"/>
</dbReference>
<dbReference type="InterPro" id="IPR002937">
    <property type="entry name" value="Amino_oxidase"/>
</dbReference>
<dbReference type="SUPFAM" id="SSF51905">
    <property type="entry name" value="FAD/NAD(P)-binding domain"/>
    <property type="match status" value="1"/>
</dbReference>
<dbReference type="InterPro" id="IPR050281">
    <property type="entry name" value="Flavin_monoamine_oxidase"/>
</dbReference>
<feature type="chain" id="PRO_5034153368" description="Amine oxidase domain-containing protein" evidence="1">
    <location>
        <begin position="27"/>
        <end position="524"/>
    </location>
</feature>
<evidence type="ECO:0000256" key="1">
    <source>
        <dbReference type="SAM" id="SignalP"/>
    </source>
</evidence>
<reference evidence="3" key="1">
    <citation type="submission" date="2021-03" db="EMBL/GenBank/DDBJ databases">
        <title>Evolutionary innovations through gain and loss of genes in the ectomycorrhizal Boletales.</title>
        <authorList>
            <person name="Wu G."/>
            <person name="Miyauchi S."/>
            <person name="Morin E."/>
            <person name="Yang Z.-L."/>
            <person name="Xu J."/>
            <person name="Martin F.M."/>
        </authorList>
    </citation>
    <scope>NUCLEOTIDE SEQUENCE</scope>
    <source>
        <strain evidence="3">BR01</strain>
    </source>
</reference>
<dbReference type="GO" id="GO:0016491">
    <property type="term" value="F:oxidoreductase activity"/>
    <property type="evidence" value="ECO:0007669"/>
    <property type="project" value="InterPro"/>
</dbReference>
<evidence type="ECO:0000313" key="4">
    <source>
        <dbReference type="Proteomes" id="UP000683000"/>
    </source>
</evidence>
<dbReference type="SUPFAM" id="SSF54373">
    <property type="entry name" value="FAD-linked reductases, C-terminal domain"/>
    <property type="match status" value="1"/>
</dbReference>
<feature type="signal peptide" evidence="1">
    <location>
        <begin position="1"/>
        <end position="26"/>
    </location>
</feature>
<dbReference type="OrthoDB" id="5046242at2759"/>
<comment type="caution">
    <text evidence="3">The sequence shown here is derived from an EMBL/GenBank/DDBJ whole genome shotgun (WGS) entry which is preliminary data.</text>
</comment>
<organism evidence="3 4">
    <name type="scientific">Boletus reticuloceps</name>
    <dbReference type="NCBI Taxonomy" id="495285"/>
    <lineage>
        <taxon>Eukaryota</taxon>
        <taxon>Fungi</taxon>
        <taxon>Dikarya</taxon>
        <taxon>Basidiomycota</taxon>
        <taxon>Agaricomycotina</taxon>
        <taxon>Agaricomycetes</taxon>
        <taxon>Agaricomycetidae</taxon>
        <taxon>Boletales</taxon>
        <taxon>Boletineae</taxon>
        <taxon>Boletaceae</taxon>
        <taxon>Boletoideae</taxon>
        <taxon>Boletus</taxon>
    </lineage>
</organism>
<keyword evidence="4" id="KW-1185">Reference proteome</keyword>
<dbReference type="GO" id="GO:0006598">
    <property type="term" value="P:polyamine catabolic process"/>
    <property type="evidence" value="ECO:0007669"/>
    <property type="project" value="TreeGrafter"/>
</dbReference>
<gene>
    <name evidence="3" type="ORF">JVT61DRAFT_11112</name>
</gene>
<dbReference type="Proteomes" id="UP000683000">
    <property type="component" value="Unassembled WGS sequence"/>
</dbReference>
<dbReference type="AlphaFoldDB" id="A0A8I3A4E9"/>